<dbReference type="Proteomes" id="UP001334501">
    <property type="component" value="Unassembled WGS sequence"/>
</dbReference>
<dbReference type="EMBL" id="JAXGFO010000096">
    <property type="protein sequence ID" value="MEG3158567.1"/>
    <property type="molecule type" value="Genomic_DNA"/>
</dbReference>
<dbReference type="InterPro" id="IPR010718">
    <property type="entry name" value="DUF1294"/>
</dbReference>
<evidence type="ECO:0000259" key="3">
    <source>
        <dbReference type="PROSITE" id="PS51857"/>
    </source>
</evidence>
<keyword evidence="2" id="KW-0812">Transmembrane</keyword>
<evidence type="ECO:0000256" key="1">
    <source>
        <dbReference type="ARBA" id="ARBA00022553"/>
    </source>
</evidence>
<comment type="caution">
    <text evidence="4">The sequence shown here is derived from an EMBL/GenBank/DDBJ whole genome shotgun (WGS) entry which is preliminary data.</text>
</comment>
<keyword evidence="5" id="KW-1185">Reference proteome</keyword>
<evidence type="ECO:0000313" key="4">
    <source>
        <dbReference type="EMBL" id="MEG3158567.1"/>
    </source>
</evidence>
<organism evidence="4 5">
    <name type="scientific">Lysobacter zhanggongensis</name>
    <dbReference type="NCBI Taxonomy" id="1774951"/>
    <lineage>
        <taxon>Bacteria</taxon>
        <taxon>Pseudomonadati</taxon>
        <taxon>Pseudomonadota</taxon>
        <taxon>Gammaproteobacteria</taxon>
        <taxon>Lysobacterales</taxon>
        <taxon>Lysobacteraceae</taxon>
        <taxon>Lysobacter</taxon>
    </lineage>
</organism>
<dbReference type="InterPro" id="IPR012340">
    <property type="entry name" value="NA-bd_OB-fold"/>
</dbReference>
<feature type="transmembrane region" description="Helical" evidence="2">
    <location>
        <begin position="110"/>
        <end position="126"/>
    </location>
</feature>
<dbReference type="InterPro" id="IPR052069">
    <property type="entry name" value="Ca-reg_mRNA-binding_domain"/>
</dbReference>
<proteinExistence type="predicted"/>
<protein>
    <submittedName>
        <fullName evidence="4">DUF1294 domain-containing protein</fullName>
    </submittedName>
</protein>
<dbReference type="PANTHER" id="PTHR12962:SF1">
    <property type="entry name" value="COLD SHOCK DOMAIN-CONTAINING PROTEIN CG9705"/>
    <property type="match status" value="1"/>
</dbReference>
<name>A0ABU7YTF9_9GAMM</name>
<dbReference type="InterPro" id="IPR002059">
    <property type="entry name" value="CSP_DNA-bd"/>
</dbReference>
<sequence>METTMRFAGRITDWNDDKGFGFVVPSGGGDRAFVHVNAFQRGSRRPVQGDLISYRPSRDAQGRLQAREIRHAGQRIEVPRHPSRLPRAAIGTAALIAAAVAALIGWIPMFVAGAYVALGAVSYLMYRSDKAAAGRGARRTPEGNLHLIDLLGGWPGALIAQQQFRHKTIKQSFQSMFWVTVVVNLAAVGWLVSSGHAAGLAQAFGG</sequence>
<dbReference type="PANTHER" id="PTHR12962">
    <property type="entry name" value="CALCIUM-REGULATED HEAT STABLE PROTEIN CRHSP-24-RELATED"/>
    <property type="match status" value="1"/>
</dbReference>
<dbReference type="SMART" id="SM00357">
    <property type="entry name" value="CSP"/>
    <property type="match status" value="1"/>
</dbReference>
<dbReference type="RefSeq" id="WP_412700453.1">
    <property type="nucleotide sequence ID" value="NZ_JBJXHK010000096.1"/>
</dbReference>
<accession>A0ABU7YTF9</accession>
<gene>
    <name evidence="4" type="ORF">SNE33_11910</name>
</gene>
<dbReference type="SUPFAM" id="SSF50249">
    <property type="entry name" value="Nucleic acid-binding proteins"/>
    <property type="match status" value="1"/>
</dbReference>
<evidence type="ECO:0000256" key="2">
    <source>
        <dbReference type="SAM" id="Phobius"/>
    </source>
</evidence>
<dbReference type="Gene3D" id="2.40.50.140">
    <property type="entry name" value="Nucleic acid-binding proteins"/>
    <property type="match status" value="1"/>
</dbReference>
<keyword evidence="1" id="KW-0597">Phosphoprotein</keyword>
<dbReference type="InterPro" id="IPR011129">
    <property type="entry name" value="CSD"/>
</dbReference>
<dbReference type="Pfam" id="PF00313">
    <property type="entry name" value="CSD"/>
    <property type="match status" value="1"/>
</dbReference>
<keyword evidence="2" id="KW-1133">Transmembrane helix</keyword>
<feature type="domain" description="CSD" evidence="3">
    <location>
        <begin position="6"/>
        <end position="71"/>
    </location>
</feature>
<feature type="transmembrane region" description="Helical" evidence="2">
    <location>
        <begin position="175"/>
        <end position="192"/>
    </location>
</feature>
<dbReference type="Pfam" id="PF06961">
    <property type="entry name" value="DUF1294"/>
    <property type="match status" value="1"/>
</dbReference>
<keyword evidence="2" id="KW-0472">Membrane</keyword>
<feature type="transmembrane region" description="Helical" evidence="2">
    <location>
        <begin position="85"/>
        <end position="104"/>
    </location>
</feature>
<dbReference type="CDD" id="cd04458">
    <property type="entry name" value="CSP_CDS"/>
    <property type="match status" value="1"/>
</dbReference>
<evidence type="ECO:0000313" key="5">
    <source>
        <dbReference type="Proteomes" id="UP001334501"/>
    </source>
</evidence>
<dbReference type="PROSITE" id="PS51857">
    <property type="entry name" value="CSD_2"/>
    <property type="match status" value="1"/>
</dbReference>
<reference evidence="4 5" key="1">
    <citation type="journal article" date="2017" name="Curr. Microbiol.">
        <title>Lysobacter zhanggongensis sp. nov. Isolated from a Pit Mud.</title>
        <authorList>
            <person name="Zhang X.F."/>
            <person name="Wang H.H."/>
            <person name="Sun X.Y."/>
            <person name="Pan C.M."/>
        </authorList>
    </citation>
    <scope>NUCLEOTIDE SEQUENCE [LARGE SCALE GENOMIC DNA]</scope>
    <source>
        <strain evidence="4 5">ZGLJ7-1</strain>
    </source>
</reference>